<reference evidence="2" key="1">
    <citation type="submission" date="2021-02" db="EMBL/GenBank/DDBJ databases">
        <authorList>
            <person name="Dougan E. K."/>
            <person name="Rhodes N."/>
            <person name="Thang M."/>
            <person name="Chan C."/>
        </authorList>
    </citation>
    <scope>NUCLEOTIDE SEQUENCE</scope>
</reference>
<evidence type="ECO:0000313" key="3">
    <source>
        <dbReference type="Proteomes" id="UP000654075"/>
    </source>
</evidence>
<proteinExistence type="predicted"/>
<comment type="caution">
    <text evidence="2">The sequence shown here is derived from an EMBL/GenBank/DDBJ whole genome shotgun (WGS) entry which is preliminary data.</text>
</comment>
<sequence length="240" mass="26332">QYDNRLGELQGRFQSFVADAVGSLGEMSSDIERIRLKESSFLGQENLTDTSMVCGIPGLRDIRNAVAEANADRSEESRRAQDRLREYVGSGTSKSLRRSSSALSKDKNPLQSPSRGGGGLQTGVLEGLRGCEAALVSMDKRITNLEDCWEDKIYNLIRGDLTKSAALQKGQLQEMEQKVSSLLHTFHTPSGHQAAHASAAPGDRELWRQQFRSALGDSLYVKKALHKGSRSISTSDLRHA</sequence>
<dbReference type="Proteomes" id="UP000654075">
    <property type="component" value="Unassembled WGS sequence"/>
</dbReference>
<organism evidence="2 3">
    <name type="scientific">Polarella glacialis</name>
    <name type="common">Dinoflagellate</name>
    <dbReference type="NCBI Taxonomy" id="89957"/>
    <lineage>
        <taxon>Eukaryota</taxon>
        <taxon>Sar</taxon>
        <taxon>Alveolata</taxon>
        <taxon>Dinophyceae</taxon>
        <taxon>Suessiales</taxon>
        <taxon>Suessiaceae</taxon>
        <taxon>Polarella</taxon>
    </lineage>
</organism>
<protein>
    <submittedName>
        <fullName evidence="2">Uncharacterized protein</fullName>
    </submittedName>
</protein>
<name>A0A813DLV8_POLGL</name>
<dbReference type="OrthoDB" id="424199at2759"/>
<accession>A0A813DLV8</accession>
<keyword evidence="3" id="KW-1185">Reference proteome</keyword>
<gene>
    <name evidence="2" type="ORF">PGLA1383_LOCUS5449</name>
</gene>
<dbReference type="AlphaFoldDB" id="A0A813DLV8"/>
<evidence type="ECO:0000313" key="2">
    <source>
        <dbReference type="EMBL" id="CAE8586597.1"/>
    </source>
</evidence>
<feature type="region of interest" description="Disordered" evidence="1">
    <location>
        <begin position="69"/>
        <end position="121"/>
    </location>
</feature>
<feature type="compositionally biased region" description="Basic and acidic residues" evidence="1">
    <location>
        <begin position="70"/>
        <end position="86"/>
    </location>
</feature>
<feature type="non-terminal residue" evidence="2">
    <location>
        <position position="1"/>
    </location>
</feature>
<feature type="compositionally biased region" description="Low complexity" evidence="1">
    <location>
        <begin position="89"/>
        <end position="103"/>
    </location>
</feature>
<dbReference type="EMBL" id="CAJNNV010002141">
    <property type="protein sequence ID" value="CAE8586597.1"/>
    <property type="molecule type" value="Genomic_DNA"/>
</dbReference>
<evidence type="ECO:0000256" key="1">
    <source>
        <dbReference type="SAM" id="MobiDB-lite"/>
    </source>
</evidence>